<dbReference type="Proteomes" id="UP000672032">
    <property type="component" value="Chromosome 4"/>
</dbReference>
<feature type="transmembrane region" description="Helical" evidence="1">
    <location>
        <begin position="146"/>
        <end position="164"/>
    </location>
</feature>
<keyword evidence="3" id="KW-1185">Reference proteome</keyword>
<feature type="transmembrane region" description="Helical" evidence="1">
    <location>
        <begin position="51"/>
        <end position="70"/>
    </location>
</feature>
<dbReference type="InterPro" id="IPR038213">
    <property type="entry name" value="IFI6/IFI27-like_sf"/>
</dbReference>
<proteinExistence type="predicted"/>
<keyword evidence="1" id="KW-0472">Membrane</keyword>
<dbReference type="Gene3D" id="6.10.110.10">
    <property type="match status" value="1"/>
</dbReference>
<accession>A0A8A3PGM1</accession>
<protein>
    <submittedName>
        <fullName evidence="2">Uncharacterized protein</fullName>
    </submittedName>
</protein>
<dbReference type="AlphaFoldDB" id="A0A8A3PGM1"/>
<feature type="transmembrane region" description="Helical" evidence="1">
    <location>
        <begin position="6"/>
        <end position="24"/>
    </location>
</feature>
<sequence length="234" mass="25513">MRTFSYLVGLLFLTGAATFLYSYIDDYMRPSESLLGTIGEYIMTHPLQTSFTVVGLFAPTVLSGPMLYLLGFTSLGPRAASFASLLQSRFGIVAARSSFAYLQSARMGGYGLDAVNTGFKVVSSLGSVGSYFWGSEKPKSNGPWETFGSLLILLFVAFILYILARVAFMSARFVWAAGRAIFVGESEVEETGNSRGLLSSTMATQNSSELELYYSLPISVSDKQIAFELFCHII</sequence>
<reference evidence="2" key="1">
    <citation type="submission" date="2020-10" db="EMBL/GenBank/DDBJ databases">
        <title>Genome Sequence of Monilinia vaccinii-corymbosi Sheds Light on Mummy Berry Disease Infection of Blueberry and Mating Type.</title>
        <authorList>
            <person name="Yow A.G."/>
            <person name="Zhang Y."/>
            <person name="Bansal K."/>
            <person name="Eacker S.M."/>
            <person name="Sullivan S."/>
            <person name="Liachko I."/>
            <person name="Cubeta M.A."/>
            <person name="Rollins J.A."/>
            <person name="Ashrafi H."/>
        </authorList>
    </citation>
    <scope>NUCLEOTIDE SEQUENCE</scope>
    <source>
        <strain evidence="2">RL-1</strain>
    </source>
</reference>
<evidence type="ECO:0000313" key="3">
    <source>
        <dbReference type="Proteomes" id="UP000672032"/>
    </source>
</evidence>
<dbReference type="OrthoDB" id="440424at2759"/>
<dbReference type="EMBL" id="CP063408">
    <property type="protein sequence ID" value="QSZ34358.1"/>
    <property type="molecule type" value="Genomic_DNA"/>
</dbReference>
<evidence type="ECO:0000256" key="1">
    <source>
        <dbReference type="SAM" id="Phobius"/>
    </source>
</evidence>
<name>A0A8A3PGM1_9HELO</name>
<organism evidence="2 3">
    <name type="scientific">Monilinia vaccinii-corymbosi</name>
    <dbReference type="NCBI Taxonomy" id="61207"/>
    <lineage>
        <taxon>Eukaryota</taxon>
        <taxon>Fungi</taxon>
        <taxon>Dikarya</taxon>
        <taxon>Ascomycota</taxon>
        <taxon>Pezizomycotina</taxon>
        <taxon>Leotiomycetes</taxon>
        <taxon>Helotiales</taxon>
        <taxon>Sclerotiniaceae</taxon>
        <taxon>Monilinia</taxon>
    </lineage>
</organism>
<evidence type="ECO:0000313" key="2">
    <source>
        <dbReference type="EMBL" id="QSZ34358.1"/>
    </source>
</evidence>
<keyword evidence="1" id="KW-0812">Transmembrane</keyword>
<gene>
    <name evidence="2" type="ORF">DSL72_005949</name>
</gene>
<keyword evidence="1" id="KW-1133">Transmembrane helix</keyword>